<accession>A0A183J5E1</accession>
<evidence type="ECO:0000313" key="1">
    <source>
        <dbReference type="EMBL" id="VDP37035.1"/>
    </source>
</evidence>
<proteinExistence type="predicted"/>
<reference evidence="3" key="1">
    <citation type="submission" date="2016-06" db="UniProtKB">
        <authorList>
            <consortium name="WormBaseParasite"/>
        </authorList>
    </citation>
    <scope>IDENTIFICATION</scope>
</reference>
<dbReference type="Proteomes" id="UP000270296">
    <property type="component" value="Unassembled WGS sequence"/>
</dbReference>
<sequence length="91" mass="10011">MVHIYGSTKVQWTVHSLTRDKTKFTIGIQRNTAEIHPGICMTGVEGDQAHDQASRPTTPMCSRGHGVTCRSVGQIRRCFESDVVFPLLVAG</sequence>
<protein>
    <submittedName>
        <fullName evidence="1 3">Uncharacterized protein</fullName>
    </submittedName>
</protein>
<keyword evidence="2" id="KW-1185">Reference proteome</keyword>
<reference evidence="1 2" key="2">
    <citation type="submission" date="2018-11" db="EMBL/GenBank/DDBJ databases">
        <authorList>
            <consortium name="Pathogen Informatics"/>
        </authorList>
    </citation>
    <scope>NUCLEOTIDE SEQUENCE [LARGE SCALE GENOMIC DNA]</scope>
</reference>
<gene>
    <name evidence="1" type="ORF">SBAD_LOCUS11089</name>
</gene>
<evidence type="ECO:0000313" key="2">
    <source>
        <dbReference type="Proteomes" id="UP000270296"/>
    </source>
</evidence>
<organism evidence="3">
    <name type="scientific">Soboliphyme baturini</name>
    <dbReference type="NCBI Taxonomy" id="241478"/>
    <lineage>
        <taxon>Eukaryota</taxon>
        <taxon>Metazoa</taxon>
        <taxon>Ecdysozoa</taxon>
        <taxon>Nematoda</taxon>
        <taxon>Enoplea</taxon>
        <taxon>Dorylaimia</taxon>
        <taxon>Dioctophymatida</taxon>
        <taxon>Dioctophymatoidea</taxon>
        <taxon>Soboliphymatidae</taxon>
        <taxon>Soboliphyme</taxon>
    </lineage>
</organism>
<name>A0A183J5E1_9BILA</name>
<dbReference type="AlphaFoldDB" id="A0A183J5E1"/>
<dbReference type="WBParaSite" id="SBAD_0001146701-mRNA-1">
    <property type="protein sequence ID" value="SBAD_0001146701-mRNA-1"/>
    <property type="gene ID" value="SBAD_0001146701"/>
</dbReference>
<evidence type="ECO:0000313" key="3">
    <source>
        <dbReference type="WBParaSite" id="SBAD_0001146701-mRNA-1"/>
    </source>
</evidence>
<dbReference type="EMBL" id="UZAM01015059">
    <property type="protein sequence ID" value="VDP37035.1"/>
    <property type="molecule type" value="Genomic_DNA"/>
</dbReference>